<evidence type="ECO:0000259" key="2">
    <source>
        <dbReference type="PROSITE" id="PS50280"/>
    </source>
</evidence>
<dbReference type="Proteomes" id="UP000015102">
    <property type="component" value="Unassembled WGS sequence"/>
</dbReference>
<dbReference type="InterPro" id="IPR001214">
    <property type="entry name" value="SET_dom"/>
</dbReference>
<evidence type="ECO:0000313" key="4">
    <source>
        <dbReference type="Proteomes" id="UP000015102"/>
    </source>
</evidence>
<keyword evidence="4" id="KW-1185">Reference proteome</keyword>
<dbReference type="InterPro" id="IPR046341">
    <property type="entry name" value="SET_dom_sf"/>
</dbReference>
<dbReference type="EMBL" id="CAQQ02392502">
    <property type="status" value="NOT_ANNOTATED_CDS"/>
    <property type="molecule type" value="Genomic_DNA"/>
</dbReference>
<dbReference type="InterPro" id="IPR053010">
    <property type="entry name" value="SET_SmydA-8"/>
</dbReference>
<dbReference type="HOGENOM" id="CLU_922187_0_0_1"/>
<dbReference type="CDD" id="cd20071">
    <property type="entry name" value="SET_SMYD"/>
    <property type="match status" value="1"/>
</dbReference>
<dbReference type="SUPFAM" id="SSF82199">
    <property type="entry name" value="SET domain"/>
    <property type="match status" value="1"/>
</dbReference>
<feature type="domain" description="SET" evidence="2">
    <location>
        <begin position="28"/>
        <end position="275"/>
    </location>
</feature>
<dbReference type="GO" id="GO:0008276">
    <property type="term" value="F:protein methyltransferase activity"/>
    <property type="evidence" value="ECO:0007669"/>
    <property type="project" value="UniProtKB-ARBA"/>
</dbReference>
<dbReference type="Gene3D" id="1.10.220.160">
    <property type="match status" value="1"/>
</dbReference>
<dbReference type="PANTHER" id="PTHR46455:SF7">
    <property type="entry name" value="RE12806P"/>
    <property type="match status" value="1"/>
</dbReference>
<dbReference type="EMBL" id="CAQQ02392503">
    <property type="status" value="NOT_ANNOTATED_CDS"/>
    <property type="molecule type" value="Genomic_DNA"/>
</dbReference>
<evidence type="ECO:0000256" key="1">
    <source>
        <dbReference type="SAM" id="SignalP"/>
    </source>
</evidence>
<sequence length="322" mass="36939">MRQAALIFCRILAWIFILSEIFPGAQHNFLMLNCTDIRENEIYGRYLVSKNNLKKGDTIIEEIPIAIGPKLNTPALCLECFCKVSSLKDGSRCPKCLWPMCDECIASGAKIHKPECEIFSNGKQKFYPTSEDSVGCPQLDCITVLRVLLKKEEDPERWEKEVECMEYHDLARRTEVETWNADLNNVAKYLRGPCKLQRFSEDLIMQVIGILEVNAFEGRTAAGYVFRGLYPMTGILAHNCVPNTSRSIYPSENYRIRLRAMVDLKEGQQLNHSYTYTLSGTRYRQEHLKSGKFFICKCERCVDPTELGTHFSSFKCTKCEYG</sequence>
<evidence type="ECO:0000313" key="3">
    <source>
        <dbReference type="EnsemblMetazoa" id="MESCA003377-PA"/>
    </source>
</evidence>
<dbReference type="GO" id="GO:0008170">
    <property type="term" value="F:N-methyltransferase activity"/>
    <property type="evidence" value="ECO:0007669"/>
    <property type="project" value="UniProtKB-ARBA"/>
</dbReference>
<organism evidence="3 4">
    <name type="scientific">Megaselia scalaris</name>
    <name type="common">Humpbacked fly</name>
    <name type="synonym">Phora scalaris</name>
    <dbReference type="NCBI Taxonomy" id="36166"/>
    <lineage>
        <taxon>Eukaryota</taxon>
        <taxon>Metazoa</taxon>
        <taxon>Ecdysozoa</taxon>
        <taxon>Arthropoda</taxon>
        <taxon>Hexapoda</taxon>
        <taxon>Insecta</taxon>
        <taxon>Pterygota</taxon>
        <taxon>Neoptera</taxon>
        <taxon>Endopterygota</taxon>
        <taxon>Diptera</taxon>
        <taxon>Brachycera</taxon>
        <taxon>Muscomorpha</taxon>
        <taxon>Platypezoidea</taxon>
        <taxon>Phoridae</taxon>
        <taxon>Megaseliini</taxon>
        <taxon>Megaselia</taxon>
    </lineage>
</organism>
<reference evidence="3" key="2">
    <citation type="submission" date="2015-06" db="UniProtKB">
        <authorList>
            <consortium name="EnsemblMetazoa"/>
        </authorList>
    </citation>
    <scope>IDENTIFICATION</scope>
</reference>
<feature type="chain" id="PRO_5004577406" description="SET domain-containing protein" evidence="1">
    <location>
        <begin position="28"/>
        <end position="322"/>
    </location>
</feature>
<dbReference type="PROSITE" id="PS50280">
    <property type="entry name" value="SET"/>
    <property type="match status" value="1"/>
</dbReference>
<keyword evidence="1" id="KW-0732">Signal</keyword>
<dbReference type="AlphaFoldDB" id="T1GIU2"/>
<dbReference type="EnsemblMetazoa" id="MESCA003377-RA">
    <property type="protein sequence ID" value="MESCA003377-PA"/>
    <property type="gene ID" value="MESCA003377"/>
</dbReference>
<name>T1GIU2_MEGSC</name>
<dbReference type="Gene3D" id="2.170.270.10">
    <property type="entry name" value="SET domain"/>
    <property type="match status" value="1"/>
</dbReference>
<dbReference type="OMA" id="PELENCC"/>
<dbReference type="STRING" id="36166.T1GIU2"/>
<dbReference type="Gene3D" id="6.10.140.2220">
    <property type="match status" value="1"/>
</dbReference>
<proteinExistence type="predicted"/>
<accession>T1GIU2</accession>
<protein>
    <recommendedName>
        <fullName evidence="2">SET domain-containing protein</fullName>
    </recommendedName>
</protein>
<dbReference type="PANTHER" id="PTHR46455">
    <property type="entry name" value="SET AND MYND DOMAIN CONTAINING, ARTHROPOD-SPECIFIC, MEMBER 4, ISOFORM A"/>
    <property type="match status" value="1"/>
</dbReference>
<dbReference type="GO" id="GO:0008757">
    <property type="term" value="F:S-adenosylmethionine-dependent methyltransferase activity"/>
    <property type="evidence" value="ECO:0007669"/>
    <property type="project" value="UniProtKB-ARBA"/>
</dbReference>
<feature type="signal peptide" evidence="1">
    <location>
        <begin position="1"/>
        <end position="27"/>
    </location>
</feature>
<reference evidence="4" key="1">
    <citation type="submission" date="2013-02" db="EMBL/GenBank/DDBJ databases">
        <authorList>
            <person name="Hughes D."/>
        </authorList>
    </citation>
    <scope>NUCLEOTIDE SEQUENCE</scope>
    <source>
        <strain>Durham</strain>
        <strain evidence="4">NC isolate 2 -- Noor lab</strain>
    </source>
</reference>